<keyword evidence="2" id="KW-0874">Quinone</keyword>
<dbReference type="EC" id="7.1.1.-" evidence="2"/>
<evidence type="ECO:0000313" key="4">
    <source>
        <dbReference type="Proteomes" id="UP000190625"/>
    </source>
</evidence>
<dbReference type="STRING" id="142842.SAMN02745118_01259"/>
<keyword evidence="4" id="KW-1185">Reference proteome</keyword>
<dbReference type="GO" id="GO:0005886">
    <property type="term" value="C:plasma membrane"/>
    <property type="evidence" value="ECO:0007669"/>
    <property type="project" value="UniProtKB-SubCell"/>
</dbReference>
<keyword evidence="2" id="KW-0520">NAD</keyword>
<dbReference type="PANTHER" id="PTHR33269">
    <property type="entry name" value="NADH-UBIQUINONE OXIDOREDUCTASE CHAIN 6"/>
    <property type="match status" value="1"/>
</dbReference>
<feature type="transmembrane region" description="Helical" evidence="2">
    <location>
        <begin position="6"/>
        <end position="25"/>
    </location>
</feature>
<keyword evidence="2" id="KW-1133">Transmembrane helix</keyword>
<dbReference type="GO" id="GO:0048038">
    <property type="term" value="F:quinone binding"/>
    <property type="evidence" value="ECO:0007669"/>
    <property type="project" value="UniProtKB-UniRule"/>
</dbReference>
<evidence type="ECO:0000313" key="3">
    <source>
        <dbReference type="EMBL" id="SJZ58477.1"/>
    </source>
</evidence>
<keyword evidence="2" id="KW-0812">Transmembrane</keyword>
<accession>A0A1T4LUZ8</accession>
<gene>
    <name evidence="3" type="ORF">SAMN02745118_01259</name>
</gene>
<proteinExistence type="inferred from homology"/>
<feature type="transmembrane region" description="Helical" evidence="2">
    <location>
        <begin position="94"/>
        <end position="116"/>
    </location>
</feature>
<feature type="transmembrane region" description="Helical" evidence="2">
    <location>
        <begin position="136"/>
        <end position="158"/>
    </location>
</feature>
<dbReference type="AlphaFoldDB" id="A0A1T4LUZ8"/>
<comment type="subcellular location">
    <subcellularLocation>
        <location evidence="2">Cell membrane</location>
        <topology evidence="2">Multi-pass membrane protein</topology>
    </subcellularLocation>
</comment>
<comment type="similarity">
    <text evidence="1 2">Belongs to the complex I subunit 6 family.</text>
</comment>
<dbReference type="Pfam" id="PF00499">
    <property type="entry name" value="Oxidored_q3"/>
    <property type="match status" value="1"/>
</dbReference>
<dbReference type="EMBL" id="FUWM01000009">
    <property type="protein sequence ID" value="SJZ58477.1"/>
    <property type="molecule type" value="Genomic_DNA"/>
</dbReference>
<comment type="function">
    <text evidence="2">NDH-1 shuttles electrons from NADH, via FMN and iron-sulfur (Fe-S) centers, to quinones in the respiratory chain. Couples the redox reaction to proton translocation (for every two electrons transferred, four hydrogen ions are translocated across the cytoplasmic membrane), and thus conserves the redox energy in a proton gradient.</text>
</comment>
<dbReference type="InterPro" id="IPR001457">
    <property type="entry name" value="NADH_UbQ/plastoQ_OxRdtase_su6"/>
</dbReference>
<protein>
    <recommendedName>
        <fullName evidence="2">NADH-quinone oxidoreductase subunit J</fullName>
        <ecNumber evidence="2">7.1.1.-</ecNumber>
    </recommendedName>
</protein>
<dbReference type="RefSeq" id="WP_078809746.1">
    <property type="nucleotide sequence ID" value="NZ_FUWM01000009.1"/>
</dbReference>
<feature type="transmembrane region" description="Helical" evidence="2">
    <location>
        <begin position="32"/>
        <end position="49"/>
    </location>
</feature>
<dbReference type="PANTHER" id="PTHR33269:SF17">
    <property type="entry name" value="NADH-UBIQUINONE OXIDOREDUCTASE CHAIN 6"/>
    <property type="match status" value="1"/>
</dbReference>
<dbReference type="OrthoDB" id="9814997at2"/>
<evidence type="ECO:0000256" key="1">
    <source>
        <dbReference type="ARBA" id="ARBA00005698"/>
    </source>
</evidence>
<name>A0A1T4LUZ8_9FIRM</name>
<dbReference type="InterPro" id="IPR042106">
    <property type="entry name" value="Nuo/plastoQ_OxRdtase_6_NuoJ"/>
</dbReference>
<dbReference type="Proteomes" id="UP000190625">
    <property type="component" value="Unassembled WGS sequence"/>
</dbReference>
<evidence type="ECO:0000256" key="2">
    <source>
        <dbReference type="RuleBase" id="RU004429"/>
    </source>
</evidence>
<feature type="transmembrane region" description="Helical" evidence="2">
    <location>
        <begin position="55"/>
        <end position="74"/>
    </location>
</feature>
<keyword evidence="2" id="KW-0472">Membrane</keyword>
<reference evidence="4" key="1">
    <citation type="submission" date="2017-02" db="EMBL/GenBank/DDBJ databases">
        <authorList>
            <person name="Varghese N."/>
            <person name="Submissions S."/>
        </authorList>
    </citation>
    <scope>NUCLEOTIDE SEQUENCE [LARGE SCALE GENOMIC DNA]</scope>
    <source>
        <strain evidence="4">ATCC BAA-73</strain>
    </source>
</reference>
<dbReference type="GO" id="GO:0008137">
    <property type="term" value="F:NADH dehydrogenase (ubiquinone) activity"/>
    <property type="evidence" value="ECO:0007669"/>
    <property type="project" value="UniProtKB-UniRule"/>
</dbReference>
<organism evidence="3 4">
    <name type="scientific">Selenihalanaerobacter shriftii</name>
    <dbReference type="NCBI Taxonomy" id="142842"/>
    <lineage>
        <taxon>Bacteria</taxon>
        <taxon>Bacillati</taxon>
        <taxon>Bacillota</taxon>
        <taxon>Clostridia</taxon>
        <taxon>Halanaerobiales</taxon>
        <taxon>Halobacteroidaceae</taxon>
        <taxon>Selenihalanaerobacter</taxon>
    </lineage>
</organism>
<sequence>MELELLSFWILAIITIGSALAVVFLQNIVHSALSLILTFIGVAGLYLLIQVNFIAAVQILVYAGAIAIILAFGVMLTQRDDMSKTNLFNNQRGIAFLITSILLVVIGRIIWITTWMPNTPKDSTVNQIATIMLKQHAIPFEVIAILLLVAMVGAITLAKGKEKIE</sequence>
<comment type="catalytic activity">
    <reaction evidence="2">
        <text>a quinone + NADH + 5 H(+)(in) = a quinol + NAD(+) + 4 H(+)(out)</text>
        <dbReference type="Rhea" id="RHEA:57888"/>
        <dbReference type="ChEBI" id="CHEBI:15378"/>
        <dbReference type="ChEBI" id="CHEBI:24646"/>
        <dbReference type="ChEBI" id="CHEBI:57540"/>
        <dbReference type="ChEBI" id="CHEBI:57945"/>
        <dbReference type="ChEBI" id="CHEBI:132124"/>
    </reaction>
</comment>
<keyword evidence="2" id="KW-1003">Cell membrane</keyword>
<dbReference type="Gene3D" id="1.20.120.1200">
    <property type="entry name" value="NADH-ubiquinone/plastoquinone oxidoreductase chain 6, subunit NuoJ"/>
    <property type="match status" value="1"/>
</dbReference>